<dbReference type="Pfam" id="PF20142">
    <property type="entry name" value="Scaffold"/>
    <property type="match status" value="1"/>
</dbReference>
<feature type="domain" description="L,D-TPase catalytic" evidence="8">
    <location>
        <begin position="313"/>
        <end position="501"/>
    </location>
</feature>
<dbReference type="GO" id="GO:0016740">
    <property type="term" value="F:transferase activity"/>
    <property type="evidence" value="ECO:0007669"/>
    <property type="project" value="UniProtKB-KW"/>
</dbReference>
<protein>
    <submittedName>
        <fullName evidence="9">Murein L,D-transpeptidase</fullName>
    </submittedName>
</protein>
<keyword evidence="5 7" id="KW-0573">Peptidoglycan synthesis</keyword>
<dbReference type="CDD" id="cd16913">
    <property type="entry name" value="YkuD_like"/>
    <property type="match status" value="1"/>
</dbReference>
<dbReference type="SUPFAM" id="SSF47090">
    <property type="entry name" value="PGBD-like"/>
    <property type="match status" value="1"/>
</dbReference>
<dbReference type="Pfam" id="PF01471">
    <property type="entry name" value="PG_binding_1"/>
    <property type="match status" value="1"/>
</dbReference>
<proteinExistence type="inferred from homology"/>
<evidence type="ECO:0000256" key="2">
    <source>
        <dbReference type="ARBA" id="ARBA00005992"/>
    </source>
</evidence>
<keyword evidence="10" id="KW-1185">Reference proteome</keyword>
<keyword evidence="4 7" id="KW-0133">Cell shape</keyword>
<dbReference type="InterPro" id="IPR038063">
    <property type="entry name" value="Transpep_catalytic_dom"/>
</dbReference>
<evidence type="ECO:0000313" key="10">
    <source>
        <dbReference type="Proteomes" id="UP000297647"/>
    </source>
</evidence>
<comment type="caution">
    <text evidence="9">The sequence shown here is derived from an EMBL/GenBank/DDBJ whole genome shotgun (WGS) entry which is preliminary data.</text>
</comment>
<dbReference type="InterPro" id="IPR036366">
    <property type="entry name" value="PGBDSf"/>
</dbReference>
<evidence type="ECO:0000256" key="4">
    <source>
        <dbReference type="ARBA" id="ARBA00022960"/>
    </source>
</evidence>
<dbReference type="GO" id="GO:0009252">
    <property type="term" value="P:peptidoglycan biosynthetic process"/>
    <property type="evidence" value="ECO:0007669"/>
    <property type="project" value="UniProtKB-UniPathway"/>
</dbReference>
<sequence length="540" mass="62985">MRQLLLFIFLLIYHISFSQDLAEMLKSRLEIGSGEMMLELRGRQIQHYKSIEEFYASRDYQPLWIDSKNLTELAYELRYEIEQSKFDGLNPQDYHFALIQTFFKAIEENKKAGFEPLVEDLTDLELFLSDAVIRLAQDLDQGKLDPSKLNQSWNIPKKSARFNSSIFFQKLANERTLRPLLVDLYPKIDTYVKGREVIRDLISRMEKDELDWTSLRTNKSIKVGESDGAIPSIRERLAFWKYLDVEDLESKTYDSLLFEAILEYQEVNGLEADGIIGKNTLAALNQSPEDLAGKVSVNLERLRWLDDSQLRSEAIMVNIPDYSLVYLDRFDTVFFSKVIVGKTDNQTPVFRATMSYIVFSPYWNVPTSIVNKEIIPAVRKNPNYLARNNMEVLSSSGQSIDPQSVNWKARSIPYLIRQKPGPSNSLGLVKFMFPNSFSVYIHDTPAKHLFERDIRSMSHGCIRLAKPFDFAKLLLLDQKEWTDEKIKEAMNQDHEVKVELTDKIPVYVVYMTFWTDEEGNPYFRPDLYDRDKEILDRLRK</sequence>
<dbReference type="Gene3D" id="2.40.440.10">
    <property type="entry name" value="L,D-transpeptidase catalytic domain-like"/>
    <property type="match status" value="1"/>
</dbReference>
<dbReference type="PANTHER" id="PTHR41533">
    <property type="entry name" value="L,D-TRANSPEPTIDASE HI_1667-RELATED"/>
    <property type="match status" value="1"/>
</dbReference>
<evidence type="ECO:0000256" key="3">
    <source>
        <dbReference type="ARBA" id="ARBA00022679"/>
    </source>
</evidence>
<dbReference type="EMBL" id="SPSB01000005">
    <property type="protein sequence ID" value="TFV92402.1"/>
    <property type="molecule type" value="Genomic_DNA"/>
</dbReference>
<comment type="similarity">
    <text evidence="2">Belongs to the YkuD family.</text>
</comment>
<dbReference type="SUPFAM" id="SSF141523">
    <property type="entry name" value="L,D-transpeptidase catalytic domain-like"/>
    <property type="match status" value="1"/>
</dbReference>
<organism evidence="9 10">
    <name type="scientific">Algoriphagus kandeliae</name>
    <dbReference type="NCBI Taxonomy" id="2562278"/>
    <lineage>
        <taxon>Bacteria</taxon>
        <taxon>Pseudomonadati</taxon>
        <taxon>Bacteroidota</taxon>
        <taxon>Cytophagia</taxon>
        <taxon>Cytophagales</taxon>
        <taxon>Cyclobacteriaceae</taxon>
        <taxon>Algoriphagus</taxon>
    </lineage>
</organism>
<name>A0A4Y9QLF0_9BACT</name>
<feature type="active site" description="Nucleophile" evidence="7">
    <location>
        <position position="461"/>
    </location>
</feature>
<accession>A0A4Y9QLF0</accession>
<evidence type="ECO:0000256" key="6">
    <source>
        <dbReference type="ARBA" id="ARBA00023316"/>
    </source>
</evidence>
<evidence type="ECO:0000256" key="7">
    <source>
        <dbReference type="PROSITE-ProRule" id="PRU01373"/>
    </source>
</evidence>
<dbReference type="Gene3D" id="1.10.101.10">
    <property type="entry name" value="PGBD-like superfamily/PGBD"/>
    <property type="match status" value="1"/>
</dbReference>
<dbReference type="InterPro" id="IPR005490">
    <property type="entry name" value="LD_TPept_cat_dom"/>
</dbReference>
<dbReference type="PANTHER" id="PTHR41533:SF2">
    <property type="entry name" value="BLR7131 PROTEIN"/>
    <property type="match status" value="1"/>
</dbReference>
<dbReference type="InterPro" id="IPR045380">
    <property type="entry name" value="LD_TPept_scaffold_dom"/>
</dbReference>
<dbReference type="UniPathway" id="UPA00219"/>
<comment type="pathway">
    <text evidence="1 7">Cell wall biogenesis; peptidoglycan biosynthesis.</text>
</comment>
<dbReference type="Proteomes" id="UP000297647">
    <property type="component" value="Unassembled WGS sequence"/>
</dbReference>
<dbReference type="GO" id="GO:0004180">
    <property type="term" value="F:carboxypeptidase activity"/>
    <property type="evidence" value="ECO:0007669"/>
    <property type="project" value="UniProtKB-ARBA"/>
</dbReference>
<dbReference type="InterPro" id="IPR052905">
    <property type="entry name" value="LD-transpeptidase_YkuD-like"/>
</dbReference>
<keyword evidence="6 7" id="KW-0961">Cell wall biogenesis/degradation</keyword>
<dbReference type="RefSeq" id="WP_135076739.1">
    <property type="nucleotide sequence ID" value="NZ_SPSB01000005.1"/>
</dbReference>
<evidence type="ECO:0000256" key="1">
    <source>
        <dbReference type="ARBA" id="ARBA00004752"/>
    </source>
</evidence>
<reference evidence="9 10" key="1">
    <citation type="submission" date="2019-03" db="EMBL/GenBank/DDBJ databases">
        <title>Algoriphagus sp. nov, a new strain isolated from root system soil of mangrove plant Kandelia.</title>
        <authorList>
            <person name="Yin Q."/>
            <person name="Wang K."/>
            <person name="Song Z."/>
        </authorList>
    </citation>
    <scope>NUCLEOTIDE SEQUENCE [LARGE SCALE GENOMIC DNA]</scope>
    <source>
        <strain evidence="9 10">XY-J91</strain>
    </source>
</reference>
<dbReference type="PROSITE" id="PS52029">
    <property type="entry name" value="LD_TPASE"/>
    <property type="match status" value="1"/>
</dbReference>
<keyword evidence="3" id="KW-0808">Transferase</keyword>
<dbReference type="InterPro" id="IPR002477">
    <property type="entry name" value="Peptidoglycan-bd-like"/>
</dbReference>
<dbReference type="Pfam" id="PF03734">
    <property type="entry name" value="YkuD"/>
    <property type="match status" value="1"/>
</dbReference>
<feature type="active site" description="Proton donor/acceptor" evidence="7">
    <location>
        <position position="442"/>
    </location>
</feature>
<dbReference type="InterPro" id="IPR036365">
    <property type="entry name" value="PGBD-like_sf"/>
</dbReference>
<dbReference type="GO" id="GO:0008360">
    <property type="term" value="P:regulation of cell shape"/>
    <property type="evidence" value="ECO:0007669"/>
    <property type="project" value="UniProtKB-UniRule"/>
</dbReference>
<dbReference type="OrthoDB" id="9778545at2"/>
<evidence type="ECO:0000259" key="8">
    <source>
        <dbReference type="PROSITE" id="PS52029"/>
    </source>
</evidence>
<dbReference type="AlphaFoldDB" id="A0A4Y9QLF0"/>
<evidence type="ECO:0000313" key="9">
    <source>
        <dbReference type="EMBL" id="TFV92402.1"/>
    </source>
</evidence>
<gene>
    <name evidence="9" type="ORF">E4S40_16290</name>
</gene>
<evidence type="ECO:0000256" key="5">
    <source>
        <dbReference type="ARBA" id="ARBA00022984"/>
    </source>
</evidence>
<dbReference type="GO" id="GO:0071555">
    <property type="term" value="P:cell wall organization"/>
    <property type="evidence" value="ECO:0007669"/>
    <property type="project" value="UniProtKB-UniRule"/>
</dbReference>